<dbReference type="Proteomes" id="UP001497457">
    <property type="component" value="Chromosome 30rd"/>
</dbReference>
<evidence type="ECO:0000313" key="12">
    <source>
        <dbReference type="Proteomes" id="UP001497457"/>
    </source>
</evidence>
<keyword evidence="5" id="KW-0611">Plant defense</keyword>
<dbReference type="Gene3D" id="3.80.10.10">
    <property type="entry name" value="Ribonuclease Inhibitor"/>
    <property type="match status" value="2"/>
</dbReference>
<dbReference type="InterPro" id="IPR027417">
    <property type="entry name" value="P-loop_NTPase"/>
</dbReference>
<dbReference type="SUPFAM" id="SSF52540">
    <property type="entry name" value="P-loop containing nucleoside triphosphate hydrolases"/>
    <property type="match status" value="1"/>
</dbReference>
<dbReference type="EMBL" id="OZ075140">
    <property type="protein sequence ID" value="CAL5025325.1"/>
    <property type="molecule type" value="Genomic_DNA"/>
</dbReference>
<keyword evidence="3" id="KW-0677">Repeat</keyword>
<evidence type="ECO:0000256" key="3">
    <source>
        <dbReference type="ARBA" id="ARBA00022737"/>
    </source>
</evidence>
<dbReference type="PRINTS" id="PR00364">
    <property type="entry name" value="DISEASERSIST"/>
</dbReference>
<feature type="region of interest" description="Disordered" evidence="7">
    <location>
        <begin position="176"/>
        <end position="196"/>
    </location>
</feature>
<dbReference type="PANTHER" id="PTHR36766">
    <property type="entry name" value="PLANT BROAD-SPECTRUM MILDEW RESISTANCE PROTEIN RPW8"/>
    <property type="match status" value="1"/>
</dbReference>
<keyword evidence="4" id="KW-0547">Nucleotide-binding</keyword>
<evidence type="ECO:0000256" key="5">
    <source>
        <dbReference type="ARBA" id="ARBA00022821"/>
    </source>
</evidence>
<feature type="domain" description="R13L1/DRL21-like LRR repeat region" evidence="10">
    <location>
        <begin position="424"/>
        <end position="537"/>
    </location>
</feature>
<reference evidence="12" key="1">
    <citation type="submission" date="2024-06" db="EMBL/GenBank/DDBJ databases">
        <authorList>
            <person name="Ryan C."/>
        </authorList>
    </citation>
    <scope>NUCLEOTIDE SEQUENCE [LARGE SCALE GENOMIC DNA]</scope>
</reference>
<dbReference type="InterPro" id="IPR032675">
    <property type="entry name" value="LRR_dom_sf"/>
</dbReference>
<sequence>MEAARWVVGKALSPASGAVLEAWAASTELGANIRALRMELLYAQGMLNNAHGREHGREEIKNRALTELLQELQDLAYSADDALDEVDYFRIQDELDGTFKAADEHAGGFLRNHASNAGHAVKGIAKSLGFSSCARSASRGDRDEPNEEKRGVPCGAWPCRGVLCGVAWPCAGQTTHQIKSSHPQSNQANQEEVHSGCMQKISSSARNTISIVGKHLPCYSSPVQNDPNSNMASSGRLFFGCARPNKAPQREDSIIAPKLKFNRVEMSKKMKEITKQLKPVCAKVSTILNLELLDSNRSIAQCIATGLDKMINKNQGYYTPLPTNSAATMSRPITTAEPMESTFYGRDNETSKIIHDITKGDYRDKDLTVLPIVGPGGIGKTTLTRHIYKKLEQHFVEKIWVGKLRSLQELKRFVVKKESRGFELSQIGHLELCGSLRIDNLGMVEKEEADEAKLTEKTHLRKLALHWDSDGSNKDPAEEDKVLESLKPSDNLVELCITGHGGATFPSWLGANFSVKNLECLRLEDVSWKNLPPLGELLVDEQDKECYQRYVEGQHFTNLKMLELVKIPKLKKWIGNGPCELFSHLEELTIEDCPELMELPYAHHNGCVPEHEDHMTWFPRLEKLRIARCPKLSSLPCIPWSSSTRSAKIVQVGSGLDSLDYTAYHDFGYLRIGGKDALDDGFWNVVAFRNLPHLPSLSVTRCPPLSLDHLQVLSSLKTLRIYDSGDAVWFPEGDGCVGYQCSAEDVTIEQCGGSGERLTRLFSCFPNLRSLSVGKCEKLTGLGVVDQKKQQQAPAQLSSSIDEVDAAQIGQREQQQGTRGEEEIVAAAAEELLLDRDTGRTGGGGGLQGLRSLRILRIFHCPRFLSSYSSSSSSPCFPFPTSLERLSLADVDGMQTLLLLSNLTSLADLYIWGCRDLRCEGLRHLLVQGRLAKLTVRKTLNFFADFEPSPPHEQELPSSSSKLQELWTDDVASVLAGPICALLSSSLTKLNFLGYKEGERFTKEQEEALQLLTSLERIEFWSCDKLKCLPAGLHRLPNLKILGIDNCAAIRSLPKDGLPSSLQELEICYCPAIRSMPKEYLPNSLQKLVIEYCPAIKSLPKVGDLPSSLRELDVRHSSKELRSQCRKLIGTIPIVRVD</sequence>
<dbReference type="InterPro" id="IPR002182">
    <property type="entry name" value="NB-ARC"/>
</dbReference>
<proteinExistence type="inferred from homology"/>
<gene>
    <name evidence="11" type="ORF">URODEC1_LOCUS78034</name>
</gene>
<dbReference type="Gene3D" id="3.40.50.300">
    <property type="entry name" value="P-loop containing nucleotide triphosphate hydrolases"/>
    <property type="match status" value="1"/>
</dbReference>
<organism evidence="11 12">
    <name type="scientific">Urochloa decumbens</name>
    <dbReference type="NCBI Taxonomy" id="240449"/>
    <lineage>
        <taxon>Eukaryota</taxon>
        <taxon>Viridiplantae</taxon>
        <taxon>Streptophyta</taxon>
        <taxon>Embryophyta</taxon>
        <taxon>Tracheophyta</taxon>
        <taxon>Spermatophyta</taxon>
        <taxon>Magnoliopsida</taxon>
        <taxon>Liliopsida</taxon>
        <taxon>Poales</taxon>
        <taxon>Poaceae</taxon>
        <taxon>PACMAD clade</taxon>
        <taxon>Panicoideae</taxon>
        <taxon>Panicodae</taxon>
        <taxon>Paniceae</taxon>
        <taxon>Melinidinae</taxon>
        <taxon>Urochloa</taxon>
    </lineage>
</organism>
<evidence type="ECO:0000256" key="4">
    <source>
        <dbReference type="ARBA" id="ARBA00022741"/>
    </source>
</evidence>
<dbReference type="GO" id="GO:0051707">
    <property type="term" value="P:response to other organism"/>
    <property type="evidence" value="ECO:0007669"/>
    <property type="project" value="UniProtKB-ARBA"/>
</dbReference>
<keyword evidence="6" id="KW-0067">ATP-binding</keyword>
<dbReference type="SUPFAM" id="SSF52058">
    <property type="entry name" value="L domain-like"/>
    <property type="match status" value="1"/>
</dbReference>
<evidence type="ECO:0000259" key="8">
    <source>
        <dbReference type="Pfam" id="PF00931"/>
    </source>
</evidence>
<feature type="domain" description="NB-ARC" evidence="8">
    <location>
        <begin position="363"/>
        <end position="402"/>
    </location>
</feature>
<dbReference type="InterPro" id="IPR041118">
    <property type="entry name" value="Rx_N"/>
</dbReference>
<dbReference type="AlphaFoldDB" id="A0ABC9CSM8"/>
<reference evidence="11 12" key="2">
    <citation type="submission" date="2024-10" db="EMBL/GenBank/DDBJ databases">
        <authorList>
            <person name="Ryan C."/>
        </authorList>
    </citation>
    <scope>NUCLEOTIDE SEQUENCE [LARGE SCALE GENOMIC DNA]</scope>
</reference>
<feature type="compositionally biased region" description="Polar residues" evidence="7">
    <location>
        <begin position="176"/>
        <end position="190"/>
    </location>
</feature>
<dbReference type="PANTHER" id="PTHR36766:SF40">
    <property type="entry name" value="DISEASE RESISTANCE PROTEIN RGA3"/>
    <property type="match status" value="1"/>
</dbReference>
<evidence type="ECO:0000256" key="1">
    <source>
        <dbReference type="ARBA" id="ARBA00008894"/>
    </source>
</evidence>
<keyword evidence="12" id="KW-1185">Reference proteome</keyword>
<evidence type="ECO:0000256" key="7">
    <source>
        <dbReference type="SAM" id="MobiDB-lite"/>
    </source>
</evidence>
<name>A0ABC9CSM8_9POAL</name>
<feature type="domain" description="Disease resistance N-terminal" evidence="9">
    <location>
        <begin position="9"/>
        <end position="94"/>
    </location>
</feature>
<protein>
    <submittedName>
        <fullName evidence="11">Uncharacterized protein</fullName>
    </submittedName>
</protein>
<dbReference type="GO" id="GO:0005524">
    <property type="term" value="F:ATP binding"/>
    <property type="evidence" value="ECO:0007669"/>
    <property type="project" value="UniProtKB-KW"/>
</dbReference>
<dbReference type="GO" id="GO:0006952">
    <property type="term" value="P:defense response"/>
    <property type="evidence" value="ECO:0007669"/>
    <property type="project" value="UniProtKB-KW"/>
</dbReference>
<evidence type="ECO:0000313" key="11">
    <source>
        <dbReference type="EMBL" id="CAL5025325.1"/>
    </source>
</evidence>
<dbReference type="Pfam" id="PF18052">
    <property type="entry name" value="Rx_N"/>
    <property type="match status" value="1"/>
</dbReference>
<evidence type="ECO:0000259" key="10">
    <source>
        <dbReference type="Pfam" id="PF25019"/>
    </source>
</evidence>
<evidence type="ECO:0000256" key="6">
    <source>
        <dbReference type="ARBA" id="ARBA00022840"/>
    </source>
</evidence>
<dbReference type="InterPro" id="IPR056789">
    <property type="entry name" value="LRR_R13L1-DRL21"/>
</dbReference>
<comment type="similarity">
    <text evidence="1">Belongs to the disease resistance NB-LRR family.</text>
</comment>
<accession>A0ABC9CSM8</accession>
<dbReference type="Pfam" id="PF25019">
    <property type="entry name" value="LRR_R13L1-DRL21"/>
    <property type="match status" value="1"/>
</dbReference>
<evidence type="ECO:0000256" key="2">
    <source>
        <dbReference type="ARBA" id="ARBA00022614"/>
    </source>
</evidence>
<keyword evidence="2" id="KW-0433">Leucine-rich repeat</keyword>
<dbReference type="Pfam" id="PF00931">
    <property type="entry name" value="NB-ARC"/>
    <property type="match status" value="1"/>
</dbReference>
<evidence type="ECO:0000259" key="9">
    <source>
        <dbReference type="Pfam" id="PF18052"/>
    </source>
</evidence>